<dbReference type="Pfam" id="PF07228">
    <property type="entry name" value="SpoIIE"/>
    <property type="match status" value="1"/>
</dbReference>
<dbReference type="SUPFAM" id="SSF81606">
    <property type="entry name" value="PP2C-like"/>
    <property type="match status" value="1"/>
</dbReference>
<proteinExistence type="predicted"/>
<sequence>MDDVTTEGDAEAARLLAVARYEVLDTSSDGAFDRIAALAARLTDAPMATVSLVGSDRIWFKATRGLGDAMTEIDREPGLCASAVRQSEPYMVCDTLADSRTEGNSLVFGQLGVRFYAAAPITTSDGHQLGTVNVLDIRPRELDDSELDTLRDLAGVVANELELRLSASTTLRQEQELRERVEGYASTLQRTLLPPSLPEVPGLELACHYHAASPSEVTGDFYDVFFLGNDRWAFFLGDVSGHGATAASVTSLVRYTLRAAALHNSEPTEVLSKLNDALLLDSRFRQPCTVLFGILRPGADGGFDVTIAGGGHPPALWLGQRGEENAVREIWPKGGMLVGALPDASFATADLHLKDGEALLLYTDGITEARPGSEFFGEEGLTEFLAHRAGTAASGVIDDLTELIDGFDPPPIDDVALLALSVPAAPAQR</sequence>
<feature type="domain" description="GAF" evidence="2">
    <location>
        <begin position="27"/>
        <end position="171"/>
    </location>
</feature>
<keyword evidence="1 4" id="KW-0378">Hydrolase</keyword>
<dbReference type="InterPro" id="IPR003018">
    <property type="entry name" value="GAF"/>
</dbReference>
<reference evidence="4 5" key="1">
    <citation type="submission" date="2020-07" db="EMBL/GenBank/DDBJ databases">
        <title>Sequencing the genomes of 1000 actinobacteria strains.</title>
        <authorList>
            <person name="Klenk H.-P."/>
        </authorList>
    </citation>
    <scope>NUCLEOTIDE SEQUENCE [LARGE SCALE GENOMIC DNA]</scope>
    <source>
        <strain evidence="4 5">DSM 45975</strain>
    </source>
</reference>
<name>A0A839E4N1_9PSEU</name>
<evidence type="ECO:0000313" key="4">
    <source>
        <dbReference type="EMBL" id="MBA8827556.1"/>
    </source>
</evidence>
<dbReference type="SMART" id="SM00331">
    <property type="entry name" value="PP2C_SIG"/>
    <property type="match status" value="1"/>
</dbReference>
<evidence type="ECO:0000256" key="1">
    <source>
        <dbReference type="ARBA" id="ARBA00022801"/>
    </source>
</evidence>
<dbReference type="InterPro" id="IPR036457">
    <property type="entry name" value="PPM-type-like_dom_sf"/>
</dbReference>
<dbReference type="PANTHER" id="PTHR43156">
    <property type="entry name" value="STAGE II SPORULATION PROTEIN E-RELATED"/>
    <property type="match status" value="1"/>
</dbReference>
<dbReference type="Gene3D" id="3.30.450.40">
    <property type="match status" value="1"/>
</dbReference>
<dbReference type="InterPro" id="IPR029016">
    <property type="entry name" value="GAF-like_dom_sf"/>
</dbReference>
<dbReference type="PANTHER" id="PTHR43156:SF2">
    <property type="entry name" value="STAGE II SPORULATION PROTEIN E"/>
    <property type="match status" value="1"/>
</dbReference>
<evidence type="ECO:0000259" key="2">
    <source>
        <dbReference type="SMART" id="SM00065"/>
    </source>
</evidence>
<dbReference type="Pfam" id="PF01590">
    <property type="entry name" value="GAF"/>
    <property type="match status" value="1"/>
</dbReference>
<dbReference type="SMART" id="SM00065">
    <property type="entry name" value="GAF"/>
    <property type="match status" value="1"/>
</dbReference>
<protein>
    <submittedName>
        <fullName evidence="4">Sigma-B regulation protein RsbU (Phosphoserine phosphatase)</fullName>
        <ecNumber evidence="4">3.1.3.3</ecNumber>
    </submittedName>
</protein>
<dbReference type="SUPFAM" id="SSF55781">
    <property type="entry name" value="GAF domain-like"/>
    <property type="match status" value="1"/>
</dbReference>
<evidence type="ECO:0000313" key="5">
    <source>
        <dbReference type="Proteomes" id="UP000569329"/>
    </source>
</evidence>
<dbReference type="EMBL" id="JACGWZ010000008">
    <property type="protein sequence ID" value="MBA8827556.1"/>
    <property type="molecule type" value="Genomic_DNA"/>
</dbReference>
<dbReference type="InterPro" id="IPR052016">
    <property type="entry name" value="Bact_Sigma-Reg"/>
</dbReference>
<keyword evidence="5" id="KW-1185">Reference proteome</keyword>
<organism evidence="4 5">
    <name type="scientific">Halosaccharopolyspora lacisalsi</name>
    <dbReference type="NCBI Taxonomy" id="1000566"/>
    <lineage>
        <taxon>Bacteria</taxon>
        <taxon>Bacillati</taxon>
        <taxon>Actinomycetota</taxon>
        <taxon>Actinomycetes</taxon>
        <taxon>Pseudonocardiales</taxon>
        <taxon>Pseudonocardiaceae</taxon>
        <taxon>Halosaccharopolyspora</taxon>
    </lineage>
</organism>
<gene>
    <name evidence="4" type="ORF">FHX42_004952</name>
</gene>
<dbReference type="AlphaFoldDB" id="A0A839E4N1"/>
<dbReference type="EC" id="3.1.3.3" evidence="4"/>
<dbReference type="GO" id="GO:0016791">
    <property type="term" value="F:phosphatase activity"/>
    <property type="evidence" value="ECO:0007669"/>
    <property type="project" value="TreeGrafter"/>
</dbReference>
<evidence type="ECO:0000259" key="3">
    <source>
        <dbReference type="SMART" id="SM00331"/>
    </source>
</evidence>
<dbReference type="RefSeq" id="WP_182546715.1">
    <property type="nucleotide sequence ID" value="NZ_JACGWZ010000008.1"/>
</dbReference>
<dbReference type="InterPro" id="IPR001932">
    <property type="entry name" value="PPM-type_phosphatase-like_dom"/>
</dbReference>
<dbReference type="Proteomes" id="UP000569329">
    <property type="component" value="Unassembled WGS sequence"/>
</dbReference>
<accession>A0A839E4N1</accession>
<comment type="caution">
    <text evidence="4">The sequence shown here is derived from an EMBL/GenBank/DDBJ whole genome shotgun (WGS) entry which is preliminary data.</text>
</comment>
<feature type="domain" description="PPM-type phosphatase" evidence="3">
    <location>
        <begin position="200"/>
        <end position="422"/>
    </location>
</feature>
<dbReference type="Gene3D" id="3.60.40.10">
    <property type="entry name" value="PPM-type phosphatase domain"/>
    <property type="match status" value="1"/>
</dbReference>